<comment type="caution">
    <text evidence="2">The sequence shown here is derived from an EMBL/GenBank/DDBJ whole genome shotgun (WGS) entry which is preliminary data.</text>
</comment>
<evidence type="ECO:0000313" key="3">
    <source>
        <dbReference type="Proteomes" id="UP000639772"/>
    </source>
</evidence>
<dbReference type="Proteomes" id="UP000639772">
    <property type="component" value="Unassembled WGS sequence"/>
</dbReference>
<dbReference type="PANTHER" id="PTHR30620">
    <property type="entry name" value="PERIPLASMIC BETA-GLUCOSIDASE-RELATED"/>
    <property type="match status" value="1"/>
</dbReference>
<sequence length="56" mass="6617">MEMLLQMMISYDYPKFFKSMELVDKNVIPISRIDDAVRRILRVKFSMGFLRTPSGT</sequence>
<dbReference type="EMBL" id="JADCNM010000008">
    <property type="protein sequence ID" value="KAG0471480.1"/>
    <property type="molecule type" value="Genomic_DNA"/>
</dbReference>
<organism evidence="2 3">
    <name type="scientific">Vanilla planifolia</name>
    <name type="common">Vanilla</name>
    <dbReference type="NCBI Taxonomy" id="51239"/>
    <lineage>
        <taxon>Eukaryota</taxon>
        <taxon>Viridiplantae</taxon>
        <taxon>Streptophyta</taxon>
        <taxon>Embryophyta</taxon>
        <taxon>Tracheophyta</taxon>
        <taxon>Spermatophyta</taxon>
        <taxon>Magnoliopsida</taxon>
        <taxon>Liliopsida</taxon>
        <taxon>Asparagales</taxon>
        <taxon>Orchidaceae</taxon>
        <taxon>Vanilloideae</taxon>
        <taxon>Vanilleae</taxon>
        <taxon>Vanilla</taxon>
    </lineage>
</organism>
<proteinExistence type="predicted"/>
<evidence type="ECO:0000256" key="1">
    <source>
        <dbReference type="ARBA" id="ARBA00022801"/>
    </source>
</evidence>
<dbReference type="PANTHER" id="PTHR30620:SF101">
    <property type="entry name" value="BETA-GLUCOSIDASE BOGH3B-LIKE"/>
    <property type="match status" value="1"/>
</dbReference>
<dbReference type="SUPFAM" id="SSF51445">
    <property type="entry name" value="(Trans)glycosidases"/>
    <property type="match status" value="1"/>
</dbReference>
<evidence type="ECO:0000313" key="2">
    <source>
        <dbReference type="EMBL" id="KAG0471480.1"/>
    </source>
</evidence>
<reference evidence="2 3" key="1">
    <citation type="journal article" date="2020" name="Nat. Food">
        <title>A phased Vanilla planifolia genome enables genetic improvement of flavour and production.</title>
        <authorList>
            <person name="Hasing T."/>
            <person name="Tang H."/>
            <person name="Brym M."/>
            <person name="Khazi F."/>
            <person name="Huang T."/>
            <person name="Chambers A.H."/>
        </authorList>
    </citation>
    <scope>NUCLEOTIDE SEQUENCE [LARGE SCALE GENOMIC DNA]</scope>
    <source>
        <tissue evidence="2">Leaf</tissue>
    </source>
</reference>
<dbReference type="Gene3D" id="3.20.20.300">
    <property type="entry name" value="Glycoside hydrolase, family 3, N-terminal domain"/>
    <property type="match status" value="1"/>
</dbReference>
<dbReference type="AlphaFoldDB" id="A0A835QJ88"/>
<keyword evidence="1" id="KW-0378">Hydrolase</keyword>
<name>A0A835QJ88_VANPL</name>
<gene>
    <name evidence="2" type="ORF">HPP92_016026</name>
</gene>
<protein>
    <submittedName>
        <fullName evidence="2">Uncharacterized protein</fullName>
    </submittedName>
</protein>
<dbReference type="OrthoDB" id="416222at2759"/>
<dbReference type="InterPro" id="IPR051915">
    <property type="entry name" value="Cellulose_Degrad_GH3"/>
</dbReference>
<dbReference type="InterPro" id="IPR036962">
    <property type="entry name" value="Glyco_hydro_3_N_sf"/>
</dbReference>
<dbReference type="InterPro" id="IPR017853">
    <property type="entry name" value="GH"/>
</dbReference>
<dbReference type="GO" id="GO:0009251">
    <property type="term" value="P:glucan catabolic process"/>
    <property type="evidence" value="ECO:0007669"/>
    <property type="project" value="TreeGrafter"/>
</dbReference>
<accession>A0A835QJ88</accession>
<dbReference type="GO" id="GO:0008422">
    <property type="term" value="F:beta-glucosidase activity"/>
    <property type="evidence" value="ECO:0007669"/>
    <property type="project" value="TreeGrafter"/>
</dbReference>